<keyword evidence="9" id="KW-1185">Reference proteome</keyword>
<keyword evidence="2" id="KW-0732">Signal</keyword>
<dbReference type="KEGG" id="fte:Fluta_0984"/>
<sequence precursor="true">MINTITQLKLISILHLNRKNEALTFGKRIALLCLGIFSACITFAQPGEYFKFDGGNDYAYNTAPVNIPIGNSSYTIEAWINPTYLSNNGIIGWGNYGVANQCNALKVTNTGITNYWWGGGVNDLSVNYTFTAGVWYHVAATYDGSTKRIYINGALVGSNVPTVNSHAVPNANNFKIGSTNASFPEPFNGGIDEVRIWNTAQSEANIARRRFCELAGNEVGLVAYYQFNQGTAGANNSSITGLINSVNTSNNTCFFSGVTLVGSNSNFLAGSPVTSGSVVPSTPPILPSNQPNVLNTVADLTPAPSSTVKWYDVAIGGTALASSTILTCGSTYYAATVNANGCESERVLFKHIPMNTPLNTQVCSGASTSATFSSSCPQVFYTWTNDNPSIGLGSSGTGSIPLFPSTNTTGSPLIANITVTPKIAGTPVTEIFNIPGTEQVWTVPENVYSVNIEARGGQGAGNTQSPISVVKGDLAVTPGQLLRIYTGGAGWIAPIGYNGGASGMNFGGGASDVRVGGNALSNRVIVAGGTGGQNKININEDGGNGTQSAGGAAGSSNYGGGNPGLLGIGGTSSYGGGGGGGYYGGGGGAGYPNIGNVGAGGNGSNYVGGVTNSVITSVNNSGNGSVAITYTPVSQGNPKTFSITVNPTTSVSITSSDADNTICPGSTVIFTATGVNGGVTPTYTWNLNGNPIAGSSGSTFMTSSLSNNDVISCTYVSNATNCAGTVTSNSITTTVLTPSPAGISVTSSDLDNIICEGTSVTFTATPTNGGSAPTYKWFKNSVEIAGETAATFTTSSLVNNDVISCELTSNSPCVFGSSVVTSSSITTVVNPVLTANATLTSSDADNFICSGTSVTFTITPTASGSAPTYIWYKNGNVIPGQTTTTYTTNSLVNNDEIYIEMESNYSCLSGSALVATTGITTAVSSMVAPSVLIYSDDQDNIICEGGTSVTFTAQVTNEGSSPIFKWFKNGIQLVGETAITYTTTTLANNDVITCELTSNAQCINGSSVVLSPGITVSIIPYTSISGYITSADADNVICNGTNVVLTANPVGNGPFTFQWQQNGANVTMPLGLATYTAFGINNGDVFTAIITSNYACITGNSSITTAGITMTVTDESVTYSTTVIDTTAASYTWTNGTVYTSSGSYTQTLVNATGCDSIATLNLTLNVIGLNELSNSTIQVYPNPAHDKVNVTFEGTSTISIDLMDINGKLIATTPNVQSGDALSIENLENGVYMILIRTEKGNAIQRLIKQ</sequence>
<dbReference type="GO" id="GO:0005911">
    <property type="term" value="C:cell-cell junction"/>
    <property type="evidence" value="ECO:0007669"/>
    <property type="project" value="TreeGrafter"/>
</dbReference>
<organism evidence="8 9">
    <name type="scientific">Fluviicola taffensis (strain DSM 16823 / NCIMB 13979 / RW262)</name>
    <dbReference type="NCBI Taxonomy" id="755732"/>
    <lineage>
        <taxon>Bacteria</taxon>
        <taxon>Pseudomonadati</taxon>
        <taxon>Bacteroidota</taxon>
        <taxon>Flavobacteriia</taxon>
        <taxon>Flavobacteriales</taxon>
        <taxon>Crocinitomicaceae</taxon>
        <taxon>Fluviicola</taxon>
    </lineage>
</organism>
<dbReference type="NCBIfam" id="TIGR04183">
    <property type="entry name" value="Por_Secre_tail"/>
    <property type="match status" value="1"/>
</dbReference>
<dbReference type="Pfam" id="PF18962">
    <property type="entry name" value="Por_Secre_tail"/>
    <property type="match status" value="1"/>
</dbReference>
<evidence type="ECO:0000313" key="8">
    <source>
        <dbReference type="EMBL" id="AEA42985.1"/>
    </source>
</evidence>
<evidence type="ECO:0000256" key="3">
    <source>
        <dbReference type="ARBA" id="ARBA00023136"/>
    </source>
</evidence>
<dbReference type="GO" id="GO:0005886">
    <property type="term" value="C:plasma membrane"/>
    <property type="evidence" value="ECO:0007669"/>
    <property type="project" value="TreeGrafter"/>
</dbReference>
<name>F2I938_FLUTR</name>
<reference evidence="8 9" key="1">
    <citation type="journal article" date="2011" name="Stand. Genomic Sci.">
        <title>Complete genome sequence of the gliding freshwater bacterium Fluviicola taffensis type strain (RW262).</title>
        <authorList>
            <person name="Woyke T."/>
            <person name="Chertkov O."/>
            <person name="Lapidus A."/>
            <person name="Nolan M."/>
            <person name="Lucas S."/>
            <person name="Del Rio T.G."/>
            <person name="Tice H."/>
            <person name="Cheng J.F."/>
            <person name="Tapia R."/>
            <person name="Han C."/>
            <person name="Goodwin L."/>
            <person name="Pitluck S."/>
            <person name="Liolios K."/>
            <person name="Pagani I."/>
            <person name="Ivanova N."/>
            <person name="Huntemann M."/>
            <person name="Mavromatis K."/>
            <person name="Mikhailova N."/>
            <person name="Pati A."/>
            <person name="Chen A."/>
            <person name="Palaniappan K."/>
            <person name="Land M."/>
            <person name="Hauser L."/>
            <person name="Brambilla E.M."/>
            <person name="Rohde M."/>
            <person name="Mwirichia R."/>
            <person name="Sikorski J."/>
            <person name="Tindall B.J."/>
            <person name="Goker M."/>
            <person name="Bristow J."/>
            <person name="Eisen J.A."/>
            <person name="Markowitz V."/>
            <person name="Hugenholtz P."/>
            <person name="Klenk H.P."/>
            <person name="Kyrpides N.C."/>
        </authorList>
    </citation>
    <scope>NUCLEOTIDE SEQUENCE [LARGE SCALE GENOMIC DNA]</scope>
    <source>
        <strain evidence="9">DSM 16823 / RW262 / RW262</strain>
    </source>
</reference>
<dbReference type="eggNOG" id="COG3391">
    <property type="taxonomic scope" value="Bacteria"/>
</dbReference>
<dbReference type="Pfam" id="PF19081">
    <property type="entry name" value="Ig_7"/>
    <property type="match status" value="1"/>
</dbReference>
<dbReference type="Pfam" id="PF13385">
    <property type="entry name" value="Laminin_G_3"/>
    <property type="match status" value="1"/>
</dbReference>
<dbReference type="InterPro" id="IPR051275">
    <property type="entry name" value="Cell_adhesion_signaling"/>
</dbReference>
<evidence type="ECO:0000256" key="4">
    <source>
        <dbReference type="ARBA" id="ARBA00023157"/>
    </source>
</evidence>
<evidence type="ECO:0000256" key="5">
    <source>
        <dbReference type="ARBA" id="ARBA00023180"/>
    </source>
</evidence>
<dbReference type="SUPFAM" id="SSF49899">
    <property type="entry name" value="Concanavalin A-like lectins/glucanases"/>
    <property type="match status" value="1"/>
</dbReference>
<dbReference type="GO" id="GO:0050839">
    <property type="term" value="F:cell adhesion molecule binding"/>
    <property type="evidence" value="ECO:0007669"/>
    <property type="project" value="TreeGrafter"/>
</dbReference>
<keyword evidence="4" id="KW-1015">Disulfide bond</keyword>
<dbReference type="GO" id="GO:0005975">
    <property type="term" value="P:carbohydrate metabolic process"/>
    <property type="evidence" value="ECO:0007669"/>
    <property type="project" value="UniProtKB-ARBA"/>
</dbReference>
<keyword evidence="3" id="KW-0472">Membrane</keyword>
<dbReference type="Gene3D" id="2.60.120.200">
    <property type="match status" value="1"/>
</dbReference>
<reference evidence="9" key="2">
    <citation type="submission" date="2011-02" db="EMBL/GenBank/DDBJ databases">
        <title>The complete genome of Fluviicola taffensis DSM 16823.</title>
        <authorList>
            <consortium name="US DOE Joint Genome Institute (JGI-PGF)"/>
            <person name="Lucas S."/>
            <person name="Copeland A."/>
            <person name="Lapidus A."/>
            <person name="Bruce D."/>
            <person name="Goodwin L."/>
            <person name="Pitluck S."/>
            <person name="Kyrpides N."/>
            <person name="Mavromatis K."/>
            <person name="Ivanova N."/>
            <person name="Mikhailova N."/>
            <person name="Pagani I."/>
            <person name="Chertkov O."/>
            <person name="Detter J.C."/>
            <person name="Han C."/>
            <person name="Tapia R."/>
            <person name="Land M."/>
            <person name="Hauser L."/>
            <person name="Markowitz V."/>
            <person name="Cheng J.-F."/>
            <person name="Hugenholtz P."/>
            <person name="Woyke T."/>
            <person name="Wu D."/>
            <person name="Tindall B."/>
            <person name="Pomrenke H.G."/>
            <person name="Brambilla E."/>
            <person name="Klenk H.-P."/>
            <person name="Eisen J.A."/>
        </authorList>
    </citation>
    <scope>NUCLEOTIDE SEQUENCE [LARGE SCALE GENOMIC DNA]</scope>
    <source>
        <strain evidence="9">DSM 16823 / RW262 / RW262</strain>
    </source>
</reference>
<dbReference type="SUPFAM" id="SSF48726">
    <property type="entry name" value="Immunoglobulin"/>
    <property type="match status" value="1"/>
</dbReference>
<dbReference type="AlphaFoldDB" id="F2I938"/>
<evidence type="ECO:0000259" key="7">
    <source>
        <dbReference type="PROSITE" id="PS50835"/>
    </source>
</evidence>
<comment type="subcellular location">
    <subcellularLocation>
        <location evidence="1">Membrane</location>
        <topology evidence="1">Single-pass type I membrane protein</topology>
    </subcellularLocation>
</comment>
<dbReference type="STRING" id="755732.Fluta_0984"/>
<feature type="domain" description="Ig-like" evidence="7">
    <location>
        <begin position="929"/>
        <end position="1011"/>
    </location>
</feature>
<evidence type="ECO:0000256" key="2">
    <source>
        <dbReference type="ARBA" id="ARBA00022729"/>
    </source>
</evidence>
<dbReference type="InterPro" id="IPR006558">
    <property type="entry name" value="LamG-like"/>
</dbReference>
<dbReference type="PROSITE" id="PS50835">
    <property type="entry name" value="IG_LIKE"/>
    <property type="match status" value="3"/>
</dbReference>
<feature type="domain" description="Ig-like" evidence="7">
    <location>
        <begin position="1012"/>
        <end position="1113"/>
    </location>
</feature>
<evidence type="ECO:0000256" key="6">
    <source>
        <dbReference type="ARBA" id="ARBA00023319"/>
    </source>
</evidence>
<dbReference type="InterPro" id="IPR007110">
    <property type="entry name" value="Ig-like_dom"/>
</dbReference>
<dbReference type="OrthoDB" id="1391570at2"/>
<dbReference type="PANTHER" id="PTHR11640">
    <property type="entry name" value="NEPHRIN"/>
    <property type="match status" value="1"/>
</dbReference>
<dbReference type="InterPro" id="IPR013783">
    <property type="entry name" value="Ig-like_fold"/>
</dbReference>
<keyword evidence="5" id="KW-0325">Glycoprotein</keyword>
<dbReference type="Gene3D" id="2.60.40.10">
    <property type="entry name" value="Immunoglobulins"/>
    <property type="match status" value="4"/>
</dbReference>
<dbReference type="GO" id="GO:0004553">
    <property type="term" value="F:hydrolase activity, hydrolyzing O-glycosyl compounds"/>
    <property type="evidence" value="ECO:0007669"/>
    <property type="project" value="UniProtKB-ARBA"/>
</dbReference>
<protein>
    <submittedName>
        <fullName evidence="8">LamG domain protein jellyroll fold domain protein</fullName>
    </submittedName>
</protein>
<dbReference type="eggNOG" id="COG3291">
    <property type="taxonomic scope" value="Bacteria"/>
</dbReference>
<dbReference type="HOGENOM" id="CLU_265725_0_0_10"/>
<feature type="domain" description="Ig-like" evidence="7">
    <location>
        <begin position="831"/>
        <end position="924"/>
    </location>
</feature>
<dbReference type="EMBL" id="CP002542">
    <property type="protein sequence ID" value="AEA42985.1"/>
    <property type="molecule type" value="Genomic_DNA"/>
</dbReference>
<dbReference type="InterPro" id="IPR026444">
    <property type="entry name" value="Secre_tail"/>
</dbReference>
<dbReference type="Proteomes" id="UP000007463">
    <property type="component" value="Chromosome"/>
</dbReference>
<dbReference type="SMART" id="SM00560">
    <property type="entry name" value="LamGL"/>
    <property type="match status" value="1"/>
</dbReference>
<dbReference type="RefSeq" id="WP_013685757.1">
    <property type="nucleotide sequence ID" value="NC_015321.1"/>
</dbReference>
<proteinExistence type="predicted"/>
<accession>F2I938</accession>
<gene>
    <name evidence="8" type="ordered locus">Fluta_0984</name>
</gene>
<dbReference type="GO" id="GO:0098609">
    <property type="term" value="P:cell-cell adhesion"/>
    <property type="evidence" value="ECO:0007669"/>
    <property type="project" value="TreeGrafter"/>
</dbReference>
<dbReference type="InterPro" id="IPR036179">
    <property type="entry name" value="Ig-like_dom_sf"/>
</dbReference>
<dbReference type="InterPro" id="IPR013320">
    <property type="entry name" value="ConA-like_dom_sf"/>
</dbReference>
<dbReference type="PANTHER" id="PTHR11640:SF31">
    <property type="entry name" value="IRREGULAR CHIASM C-ROUGHEST PROTEIN-RELATED"/>
    <property type="match status" value="1"/>
</dbReference>
<evidence type="ECO:0000256" key="1">
    <source>
        <dbReference type="ARBA" id="ARBA00004479"/>
    </source>
</evidence>
<dbReference type="InterPro" id="IPR044023">
    <property type="entry name" value="Ig_7"/>
</dbReference>
<keyword evidence="6" id="KW-0393">Immunoglobulin domain</keyword>
<evidence type="ECO:0000313" key="9">
    <source>
        <dbReference type="Proteomes" id="UP000007463"/>
    </source>
</evidence>